<comment type="subcellular location">
    <subcellularLocation>
        <location evidence="1 2">Nucleus</location>
    </subcellularLocation>
</comment>
<feature type="domain" description="Homeobox" evidence="4">
    <location>
        <begin position="269"/>
        <end position="329"/>
    </location>
</feature>
<evidence type="ECO:0000256" key="2">
    <source>
        <dbReference type="RuleBase" id="RU000682"/>
    </source>
</evidence>
<dbReference type="EMBL" id="CAJRST010005557">
    <property type="protein sequence ID" value="CAG5891586.1"/>
    <property type="molecule type" value="Genomic_DNA"/>
</dbReference>
<dbReference type="InterPro" id="IPR009057">
    <property type="entry name" value="Homeodomain-like_sf"/>
</dbReference>
<dbReference type="InterPro" id="IPR001356">
    <property type="entry name" value="HD"/>
</dbReference>
<feature type="compositionally biased region" description="Basic and acidic residues" evidence="3">
    <location>
        <begin position="122"/>
        <end position="145"/>
    </location>
</feature>
<feature type="region of interest" description="Disordered" evidence="3">
    <location>
        <begin position="615"/>
        <end position="717"/>
    </location>
</feature>
<dbReference type="SMART" id="SM00389">
    <property type="entry name" value="HOX"/>
    <property type="match status" value="1"/>
</dbReference>
<feature type="region of interest" description="Disordered" evidence="3">
    <location>
        <begin position="246"/>
        <end position="272"/>
    </location>
</feature>
<proteinExistence type="predicted"/>
<feature type="compositionally biased region" description="Pro residues" evidence="3">
    <location>
        <begin position="682"/>
        <end position="691"/>
    </location>
</feature>
<feature type="DNA-binding region" description="Homeobox" evidence="1">
    <location>
        <begin position="271"/>
        <end position="330"/>
    </location>
</feature>
<feature type="compositionally biased region" description="Acidic residues" evidence="3">
    <location>
        <begin position="43"/>
        <end position="63"/>
    </location>
</feature>
<dbReference type="InterPro" id="IPR042988">
    <property type="entry name" value="NOBOX"/>
</dbReference>
<evidence type="ECO:0000256" key="1">
    <source>
        <dbReference type="PROSITE-ProRule" id="PRU00108"/>
    </source>
</evidence>
<dbReference type="OrthoDB" id="1867783at2759"/>
<dbReference type="GO" id="GO:0000981">
    <property type="term" value="F:DNA-binding transcription factor activity, RNA polymerase II-specific"/>
    <property type="evidence" value="ECO:0007669"/>
    <property type="project" value="TreeGrafter"/>
</dbReference>
<feature type="compositionally biased region" description="Basic and acidic residues" evidence="3">
    <location>
        <begin position="99"/>
        <end position="113"/>
    </location>
</feature>
<dbReference type="PANTHER" id="PTHR47060:SF1">
    <property type="entry name" value="HOMEOBOX PROTEIN NOBOX"/>
    <property type="match status" value="1"/>
</dbReference>
<dbReference type="PROSITE" id="PS50071">
    <property type="entry name" value="HOMEOBOX_2"/>
    <property type="match status" value="1"/>
</dbReference>
<evidence type="ECO:0000256" key="3">
    <source>
        <dbReference type="SAM" id="MobiDB-lite"/>
    </source>
</evidence>
<feature type="compositionally biased region" description="Polar residues" evidence="3">
    <location>
        <begin position="656"/>
        <end position="672"/>
    </location>
</feature>
<gene>
    <name evidence="5" type="ORF">MMEN_LOCUS6374</name>
</gene>
<dbReference type="Proteomes" id="UP000677803">
    <property type="component" value="Unassembled WGS sequence"/>
</dbReference>
<accession>A0A8S4ALF9</accession>
<dbReference type="Pfam" id="PF00046">
    <property type="entry name" value="Homeodomain"/>
    <property type="match status" value="1"/>
</dbReference>
<feature type="region of interest" description="Disordered" evidence="3">
    <location>
        <begin position="197"/>
        <end position="222"/>
    </location>
</feature>
<organism evidence="5 6">
    <name type="scientific">Menidia menidia</name>
    <name type="common">Atlantic silverside</name>
    <dbReference type="NCBI Taxonomy" id="238744"/>
    <lineage>
        <taxon>Eukaryota</taxon>
        <taxon>Metazoa</taxon>
        <taxon>Chordata</taxon>
        <taxon>Craniata</taxon>
        <taxon>Vertebrata</taxon>
        <taxon>Euteleostomi</taxon>
        <taxon>Actinopterygii</taxon>
        <taxon>Neopterygii</taxon>
        <taxon>Teleostei</taxon>
        <taxon>Neoteleostei</taxon>
        <taxon>Acanthomorphata</taxon>
        <taxon>Ovalentaria</taxon>
        <taxon>Atherinomorphae</taxon>
        <taxon>Atheriniformes</taxon>
        <taxon>Atherinopsidae</taxon>
        <taxon>Menidiinae</taxon>
        <taxon>Menidia</taxon>
    </lineage>
</organism>
<feature type="compositionally biased region" description="Low complexity" evidence="3">
    <location>
        <begin position="692"/>
        <end position="710"/>
    </location>
</feature>
<evidence type="ECO:0000313" key="5">
    <source>
        <dbReference type="EMBL" id="CAG5891586.1"/>
    </source>
</evidence>
<dbReference type="SUPFAM" id="SSF46689">
    <property type="entry name" value="Homeodomain-like"/>
    <property type="match status" value="1"/>
</dbReference>
<evidence type="ECO:0000313" key="6">
    <source>
        <dbReference type="Proteomes" id="UP000677803"/>
    </source>
</evidence>
<feature type="compositionally biased region" description="Polar residues" evidence="3">
    <location>
        <begin position="634"/>
        <end position="643"/>
    </location>
</feature>
<dbReference type="GO" id="GO:0000978">
    <property type="term" value="F:RNA polymerase II cis-regulatory region sequence-specific DNA binding"/>
    <property type="evidence" value="ECO:0007669"/>
    <property type="project" value="TreeGrafter"/>
</dbReference>
<dbReference type="GO" id="GO:0005634">
    <property type="term" value="C:nucleus"/>
    <property type="evidence" value="ECO:0007669"/>
    <property type="project" value="UniProtKB-SubCell"/>
</dbReference>
<evidence type="ECO:0000259" key="4">
    <source>
        <dbReference type="PROSITE" id="PS50071"/>
    </source>
</evidence>
<feature type="region of interest" description="Disordered" evidence="3">
    <location>
        <begin position="400"/>
        <end position="443"/>
    </location>
</feature>
<feature type="compositionally biased region" description="Pro residues" evidence="3">
    <location>
        <begin position="252"/>
        <end position="269"/>
    </location>
</feature>
<dbReference type="AlphaFoldDB" id="A0A8S4ALF9"/>
<reference evidence="5" key="1">
    <citation type="submission" date="2021-05" db="EMBL/GenBank/DDBJ databases">
        <authorList>
            <person name="Tigano A."/>
        </authorList>
    </citation>
    <scope>NUCLEOTIDE SEQUENCE</scope>
</reference>
<dbReference type="CDD" id="cd00086">
    <property type="entry name" value="homeodomain"/>
    <property type="match status" value="1"/>
</dbReference>
<keyword evidence="6" id="KW-1185">Reference proteome</keyword>
<feature type="region of interest" description="Disordered" evidence="3">
    <location>
        <begin position="15"/>
        <end position="152"/>
    </location>
</feature>
<feature type="compositionally biased region" description="Basic and acidic residues" evidence="3">
    <location>
        <begin position="64"/>
        <end position="92"/>
    </location>
</feature>
<keyword evidence="1 2" id="KW-0539">Nucleus</keyword>
<dbReference type="PANTHER" id="PTHR47060">
    <property type="entry name" value="HOMEOBOX PROTEIN NOBOX"/>
    <property type="match status" value="1"/>
</dbReference>
<feature type="region of interest" description="Disordered" evidence="3">
    <location>
        <begin position="334"/>
        <end position="356"/>
    </location>
</feature>
<keyword evidence="1 2" id="KW-0238">DNA-binding</keyword>
<keyword evidence="1 2" id="KW-0371">Homeobox</keyword>
<name>A0A8S4ALF9_9TELE</name>
<comment type="caution">
    <text evidence="5">The sequence shown here is derived from an EMBL/GenBank/DDBJ whole genome shotgun (WGS) entry which is preliminary data.</text>
</comment>
<dbReference type="Gene3D" id="1.10.10.60">
    <property type="entry name" value="Homeodomain-like"/>
    <property type="match status" value="1"/>
</dbReference>
<feature type="compositionally biased region" description="Basic and acidic residues" evidence="3">
    <location>
        <begin position="18"/>
        <end position="34"/>
    </location>
</feature>
<sequence length="740" mass="79763">MAEDFDCQNLLCEELEDLETKSTPEKTAGKKTEGSENGLSQKDDEEMECGEKIGEEEEMENEAVLEKELTKGETKPERGPEVQDVLMENKEMADEEENKEAKNPDLEARDEQKKSRKRRGRKQNEPVRPRRVAKEAEGKPDDGGKSQDLPAVGLEERAGVGLRSSCELSDSVYLGFGGVGGVGLFCPPVSLLYSQPSAPVPAQPQGTKRPHSSPLAHSLHQQEPQPLEMEIGQVFSARRSIRCCGSRGRSLGPPPPRPQAPGGCPLPPAPKKKTRTLYSTDQLEHLEALFQEDHYPDAEKRKVIAASVGVTPQRIMVWFQNRRAKWRKVRSITAKADSSRGRAEYSSSPIHKINPALPTLASNRKGASDYSGHFAASVPQIAPVASFPALSTQTPPSFSSLLASLNSPGQGRGREMGQQQLSSQGGFPEYHPRPMHSPPPLRRASLPLLATAYNPVSPTPSLLNTPAHTPPLFLEGLDGGSSVAHCDSQSVQTDTSSLFDLADKIDYQTSSQQNSLSYQFQTSFSTNQHQPQAALPHMAYLTPSPYLTPNPPDANPASYLTFGPGGNSAGVVTYSTGGHSYFQSQNAGQILLQSAAQHGGVPAYPPFPWGSVYGQPSLHQHAPPTFPAGLGCAQDQQPPSTTGLPLHSFFSGADQVPSQGSFQALSHPQTAPSALPPVSTLRPPPLEPEGSPPTASSLLQSQVSSASPESPSAPPCVKIEYDSPQEIHSHFHCDFSPIHF</sequence>
<protein>
    <submittedName>
        <fullName evidence="5">(Atlantic silverside) hypothetical protein</fullName>
    </submittedName>
</protein>